<keyword evidence="2" id="KW-0808">Transferase</keyword>
<sequence>MKEGTPMSQTIFDSGAPQDIMAVLANKDARVVLQERLMADHPDATILATKLNIPGPIKNNAALERLFAAGLAQLRALFPAAAVTVAATWHQPTGPEAFWVVALPADQVKRLAVQFEDATALGRLFDADALTAATRDRPLSRTALGFPARRCLICGRPAKDCARSRRHSVAELQAEISRRYWAAFPAAQEDVHAQA</sequence>
<evidence type="ECO:0000313" key="5">
    <source>
        <dbReference type="EMBL" id="ERL65218.1"/>
    </source>
</evidence>
<dbReference type="STRING" id="1231336.L248_2893"/>
<dbReference type="Pfam" id="PF03802">
    <property type="entry name" value="CitX"/>
    <property type="match status" value="1"/>
</dbReference>
<evidence type="ECO:0000256" key="4">
    <source>
        <dbReference type="ARBA" id="ARBA00048574"/>
    </source>
</evidence>
<dbReference type="NCBIfam" id="TIGR03124">
    <property type="entry name" value="citrate_citX"/>
    <property type="match status" value="1"/>
</dbReference>
<evidence type="ECO:0000256" key="2">
    <source>
        <dbReference type="ARBA" id="ARBA00022679"/>
    </source>
</evidence>
<reference evidence="6" key="1">
    <citation type="journal article" date="2013" name="Genome Announc.">
        <title>Whole-Genome Sequencing of Lactobacillus shenzhenensis Strain LY-73T.</title>
        <authorList>
            <person name="Lin Z."/>
            <person name="Liu Z."/>
            <person name="Yang R."/>
            <person name="Zou Y."/>
            <person name="Wan D."/>
            <person name="Chen J."/>
            <person name="Guo M."/>
            <person name="Zhao J."/>
            <person name="Fang C."/>
            <person name="Yang R."/>
            <person name="Liu F."/>
        </authorList>
    </citation>
    <scope>NUCLEOTIDE SEQUENCE [LARGE SCALE GENOMIC DNA]</scope>
    <source>
        <strain evidence="6">LY-73</strain>
    </source>
</reference>
<dbReference type="EMBL" id="KI271588">
    <property type="protein sequence ID" value="ERL65218.1"/>
    <property type="molecule type" value="Genomic_DNA"/>
</dbReference>
<proteinExistence type="predicted"/>
<evidence type="ECO:0000256" key="3">
    <source>
        <dbReference type="ARBA" id="ARBA00022695"/>
    </source>
</evidence>
<comment type="catalytic activity">
    <reaction evidence="4">
        <text>apo-[citrate lyase ACP] + 2'-(5''-triphospho-alpha-D-ribosyl)-3'-dephospho-CoA = holo-[citrate lyase ACP] + diphosphate</text>
        <dbReference type="Rhea" id="RHEA:16333"/>
        <dbReference type="Rhea" id="RHEA-COMP:10157"/>
        <dbReference type="Rhea" id="RHEA-COMP:10158"/>
        <dbReference type="ChEBI" id="CHEBI:29999"/>
        <dbReference type="ChEBI" id="CHEBI:33019"/>
        <dbReference type="ChEBI" id="CHEBI:61378"/>
        <dbReference type="ChEBI" id="CHEBI:82683"/>
        <dbReference type="EC" id="2.7.7.61"/>
    </reaction>
</comment>
<evidence type="ECO:0000313" key="6">
    <source>
        <dbReference type="Proteomes" id="UP000030647"/>
    </source>
</evidence>
<dbReference type="eggNOG" id="COG3697">
    <property type="taxonomic scope" value="Bacteria"/>
</dbReference>
<keyword evidence="3" id="KW-0548">Nucleotidyltransferase</keyword>
<dbReference type="AlphaFoldDB" id="U4TTK0"/>
<evidence type="ECO:0000256" key="1">
    <source>
        <dbReference type="ARBA" id="ARBA00012524"/>
    </source>
</evidence>
<accession>U4TTK0</accession>
<gene>
    <name evidence="5" type="ORF">L248_2893</name>
</gene>
<dbReference type="EC" id="2.7.7.61" evidence="1"/>
<dbReference type="GO" id="GO:0051191">
    <property type="term" value="P:prosthetic group biosynthetic process"/>
    <property type="evidence" value="ECO:0007669"/>
    <property type="project" value="InterPro"/>
</dbReference>
<name>U4TTK0_9LACO</name>
<dbReference type="GO" id="GO:0050519">
    <property type="term" value="F:holo-citrate lyase synthase activity"/>
    <property type="evidence" value="ECO:0007669"/>
    <property type="project" value="UniProtKB-EC"/>
</dbReference>
<dbReference type="HOGENOM" id="CLU_104529_1_0_9"/>
<keyword evidence="6" id="KW-1185">Reference proteome</keyword>
<dbReference type="Proteomes" id="UP000030647">
    <property type="component" value="Unassembled WGS sequence"/>
</dbReference>
<protein>
    <recommendedName>
        <fullName evidence="1">citrate lyase holo-[acyl-carrier protein] synthase</fullName>
        <ecNumber evidence="1">2.7.7.61</ecNumber>
    </recommendedName>
</protein>
<dbReference type="InterPro" id="IPR005551">
    <property type="entry name" value="CitX"/>
</dbReference>
<organism evidence="5 6">
    <name type="scientific">Schleiferilactobacillus shenzhenensis LY-73</name>
    <dbReference type="NCBI Taxonomy" id="1231336"/>
    <lineage>
        <taxon>Bacteria</taxon>
        <taxon>Bacillati</taxon>
        <taxon>Bacillota</taxon>
        <taxon>Bacilli</taxon>
        <taxon>Lactobacillales</taxon>
        <taxon>Lactobacillaceae</taxon>
        <taxon>Schleiferilactobacillus</taxon>
    </lineage>
</organism>